<protein>
    <submittedName>
        <fullName evidence="2">Glycosyltransferase involved in cell wall biosynthesis</fullName>
    </submittedName>
</protein>
<dbReference type="Gene3D" id="3.40.50.2000">
    <property type="entry name" value="Glycogen Phosphorylase B"/>
    <property type="match status" value="2"/>
</dbReference>
<dbReference type="RefSeq" id="WP_158274893.1">
    <property type="nucleotide sequence ID" value="NZ_QGGI01000020.1"/>
</dbReference>
<organism evidence="2 3">
    <name type="scientific">Oceanotoga teriensis</name>
    <dbReference type="NCBI Taxonomy" id="515440"/>
    <lineage>
        <taxon>Bacteria</taxon>
        <taxon>Thermotogati</taxon>
        <taxon>Thermotogota</taxon>
        <taxon>Thermotogae</taxon>
        <taxon>Petrotogales</taxon>
        <taxon>Petrotogaceae</taxon>
        <taxon>Oceanotoga</taxon>
    </lineage>
</organism>
<dbReference type="AlphaFoldDB" id="A0AA45C588"/>
<sequence length="361" mass="43050">MKNKILNLTINDSIYSKKYENQIKINSKNIEIVNFFGSKLKNKYFNKINMILKLKKTIKDFDLVHINFLTPSYFLYNCFFKHTKLIVTFWGSDLYRYPNSSKKIKFLQKKIINNADIITVVNKKMIPVFHETFGFENKPIYETRFGLPIDFDQIDKINKNEINDFKKKYHIPDKYYIITLGYSSDPRKNHEYMIDEIIKLSKKRSNIFIFIPLTYGNEKHKEKIKKLCDNTFKKYDINYKVLEDYMTNEEIAKLRKANDIMINIQDTDAMSASMQESLYAGNIVINGSWLPYSELLEDGAYYETIDKLKKGTLSEKIQYIINNFDELKEKSKINKKIIHERSSWENNIKSWIEVYNKLLEE</sequence>
<gene>
    <name evidence="2" type="ORF">C7380_12036</name>
</gene>
<dbReference type="SUPFAM" id="SSF53756">
    <property type="entry name" value="UDP-Glycosyltransferase/glycogen phosphorylase"/>
    <property type="match status" value="1"/>
</dbReference>
<dbReference type="Pfam" id="PF13439">
    <property type="entry name" value="Glyco_transf_4"/>
    <property type="match status" value="1"/>
</dbReference>
<name>A0AA45C588_9BACT</name>
<comment type="caution">
    <text evidence="2">The sequence shown here is derived from an EMBL/GenBank/DDBJ whole genome shotgun (WGS) entry which is preliminary data.</text>
</comment>
<dbReference type="PANTHER" id="PTHR46401:SF8">
    <property type="entry name" value="BLL6006 PROTEIN"/>
    <property type="match status" value="1"/>
</dbReference>
<dbReference type="Proteomes" id="UP000245921">
    <property type="component" value="Unassembled WGS sequence"/>
</dbReference>
<accession>A0AA45C588</accession>
<proteinExistence type="predicted"/>
<keyword evidence="3" id="KW-1185">Reference proteome</keyword>
<dbReference type="EMBL" id="QGGI01000020">
    <property type="protein sequence ID" value="PWJ88098.1"/>
    <property type="molecule type" value="Genomic_DNA"/>
</dbReference>
<dbReference type="GO" id="GO:0016757">
    <property type="term" value="F:glycosyltransferase activity"/>
    <property type="evidence" value="ECO:0007669"/>
    <property type="project" value="TreeGrafter"/>
</dbReference>
<evidence type="ECO:0000259" key="1">
    <source>
        <dbReference type="Pfam" id="PF13439"/>
    </source>
</evidence>
<feature type="domain" description="Glycosyltransferase subfamily 4-like N-terminal" evidence="1">
    <location>
        <begin position="44"/>
        <end position="140"/>
    </location>
</feature>
<evidence type="ECO:0000313" key="3">
    <source>
        <dbReference type="Proteomes" id="UP000245921"/>
    </source>
</evidence>
<reference evidence="2 3" key="1">
    <citation type="submission" date="2018-05" db="EMBL/GenBank/DDBJ databases">
        <title>Genomic Encyclopedia of Type Strains, Phase IV (KMG-IV): sequencing the most valuable type-strain genomes for metagenomic binning, comparative biology and taxonomic classification.</title>
        <authorList>
            <person name="Goeker M."/>
        </authorList>
    </citation>
    <scope>NUCLEOTIDE SEQUENCE [LARGE SCALE GENOMIC DNA]</scope>
    <source>
        <strain evidence="2 3">DSM 24906</strain>
    </source>
</reference>
<evidence type="ECO:0000313" key="2">
    <source>
        <dbReference type="EMBL" id="PWJ88098.1"/>
    </source>
</evidence>
<dbReference type="PANTHER" id="PTHR46401">
    <property type="entry name" value="GLYCOSYLTRANSFERASE WBBK-RELATED"/>
    <property type="match status" value="1"/>
</dbReference>
<dbReference type="InterPro" id="IPR028098">
    <property type="entry name" value="Glyco_trans_4-like_N"/>
</dbReference>